<name>A0A443I4W1_BYSSP</name>
<dbReference type="Gene3D" id="3.40.50.1820">
    <property type="entry name" value="alpha/beta hydrolase"/>
    <property type="match status" value="1"/>
</dbReference>
<dbReference type="RefSeq" id="XP_028488764.1">
    <property type="nucleotide sequence ID" value="XM_028629399.1"/>
</dbReference>
<feature type="domain" description="AB hydrolase-1" evidence="1">
    <location>
        <begin position="8"/>
        <end position="235"/>
    </location>
</feature>
<dbReference type="Proteomes" id="UP000283841">
    <property type="component" value="Unassembled WGS sequence"/>
</dbReference>
<dbReference type="InterPro" id="IPR029058">
    <property type="entry name" value="AB_hydrolase_fold"/>
</dbReference>
<gene>
    <name evidence="2" type="ORF">C8Q69DRAFT_449882</name>
</gene>
<protein>
    <submittedName>
        <fullName evidence="2">Alpha/beta hydrolase fold-1</fullName>
    </submittedName>
</protein>
<dbReference type="SUPFAM" id="SSF53474">
    <property type="entry name" value="alpha/beta-Hydrolases"/>
    <property type="match status" value="1"/>
</dbReference>
<keyword evidence="3" id="KW-1185">Reference proteome</keyword>
<comment type="caution">
    <text evidence="2">The sequence shown here is derived from an EMBL/GenBank/DDBJ whole genome shotgun (WGS) entry which is preliminary data.</text>
</comment>
<dbReference type="GeneID" id="39598676"/>
<dbReference type="AlphaFoldDB" id="A0A443I4W1"/>
<evidence type="ECO:0000313" key="3">
    <source>
        <dbReference type="Proteomes" id="UP000283841"/>
    </source>
</evidence>
<dbReference type="EMBL" id="RCNU01000001">
    <property type="protein sequence ID" value="RWQ99119.1"/>
    <property type="molecule type" value="Genomic_DNA"/>
</dbReference>
<dbReference type="VEuPathDB" id="FungiDB:C8Q69DRAFT_449882"/>
<organism evidence="2 3">
    <name type="scientific">Byssochlamys spectabilis</name>
    <name type="common">Paecilomyces variotii</name>
    <dbReference type="NCBI Taxonomy" id="264951"/>
    <lineage>
        <taxon>Eukaryota</taxon>
        <taxon>Fungi</taxon>
        <taxon>Dikarya</taxon>
        <taxon>Ascomycota</taxon>
        <taxon>Pezizomycotina</taxon>
        <taxon>Eurotiomycetes</taxon>
        <taxon>Eurotiomycetidae</taxon>
        <taxon>Eurotiales</taxon>
        <taxon>Thermoascaceae</taxon>
        <taxon>Paecilomyces</taxon>
    </lineage>
</organism>
<accession>A0A443I4W1</accession>
<dbReference type="PANTHER" id="PTHR37017:SF11">
    <property type="entry name" value="ESTERASE_LIPASE_THIOESTERASE DOMAIN-CONTAINING PROTEIN"/>
    <property type="match status" value="1"/>
</dbReference>
<dbReference type="Pfam" id="PF12697">
    <property type="entry name" value="Abhydrolase_6"/>
    <property type="match status" value="1"/>
</dbReference>
<proteinExistence type="predicted"/>
<evidence type="ECO:0000259" key="1">
    <source>
        <dbReference type="Pfam" id="PF12697"/>
    </source>
</evidence>
<reference evidence="2 3" key="1">
    <citation type="journal article" date="2018" name="Front. Microbiol.">
        <title>Genomic and genetic insights into a cosmopolitan fungus, Paecilomyces variotii (Eurotiales).</title>
        <authorList>
            <person name="Urquhart A.S."/>
            <person name="Mondo S.J."/>
            <person name="Makela M.R."/>
            <person name="Hane J.K."/>
            <person name="Wiebenga A."/>
            <person name="He G."/>
            <person name="Mihaltcheva S."/>
            <person name="Pangilinan J."/>
            <person name="Lipzen A."/>
            <person name="Barry K."/>
            <person name="de Vries R.P."/>
            <person name="Grigoriev I.V."/>
            <person name="Idnurm A."/>
        </authorList>
    </citation>
    <scope>NUCLEOTIDE SEQUENCE [LARGE SCALE GENOMIC DNA]</scope>
    <source>
        <strain evidence="2 3">CBS 101075</strain>
    </source>
</reference>
<dbReference type="GO" id="GO:0016787">
    <property type="term" value="F:hydrolase activity"/>
    <property type="evidence" value="ECO:0007669"/>
    <property type="project" value="UniProtKB-KW"/>
</dbReference>
<dbReference type="PANTHER" id="PTHR37017">
    <property type="entry name" value="AB HYDROLASE-1 DOMAIN-CONTAINING PROTEIN-RELATED"/>
    <property type="match status" value="1"/>
</dbReference>
<dbReference type="InterPro" id="IPR052897">
    <property type="entry name" value="Sec-Metab_Biosynth_Hydrolase"/>
</dbReference>
<evidence type="ECO:0000313" key="2">
    <source>
        <dbReference type="EMBL" id="RWQ99119.1"/>
    </source>
</evidence>
<sequence>MHAQKPVLVFIPGAWHTPEYFTDVINKLKVHEYETHALLLPSVGGAGIVTATDDAAFIRKTTTSLVNEGKDVLMVMHSYGGIPGTESTKGLLKKEREIEGKKGGIVGLVYMTAFLLPEGQSVGSFLGGYENWIIFNGNQTTLDRAPEIMYNDLPVEIGEAYAKRTLHHSAASFDTPLTYPAYKYLPTTYLLCKQDMAIPFAGQQAMASIAGEAATKHICNAAHSPMLSMPDTVVSVIREAAGEIITANGQL</sequence>
<keyword evidence="2" id="KW-0378">Hydrolase</keyword>
<dbReference type="InterPro" id="IPR000073">
    <property type="entry name" value="AB_hydrolase_1"/>
</dbReference>